<dbReference type="AlphaFoldDB" id="A0A448X9P2"/>
<dbReference type="EMBL" id="CAAALY010123192">
    <property type="protein sequence ID" value="VEL31508.1"/>
    <property type="molecule type" value="Genomic_DNA"/>
</dbReference>
<evidence type="ECO:0000313" key="1">
    <source>
        <dbReference type="EMBL" id="VEL31508.1"/>
    </source>
</evidence>
<reference evidence="1" key="1">
    <citation type="submission" date="2018-11" db="EMBL/GenBank/DDBJ databases">
        <authorList>
            <consortium name="Pathogen Informatics"/>
        </authorList>
    </citation>
    <scope>NUCLEOTIDE SEQUENCE</scope>
</reference>
<dbReference type="Proteomes" id="UP000784294">
    <property type="component" value="Unassembled WGS sequence"/>
</dbReference>
<gene>
    <name evidence="1" type="ORF">PXEA_LOCUS24948</name>
</gene>
<comment type="caution">
    <text evidence="1">The sequence shown here is derived from an EMBL/GenBank/DDBJ whole genome shotgun (WGS) entry which is preliminary data.</text>
</comment>
<evidence type="ECO:0000313" key="2">
    <source>
        <dbReference type="Proteomes" id="UP000784294"/>
    </source>
</evidence>
<sequence>MAAAGTGTYLWAISWLLLAQVQIGGNIRDWLLLAQVHGAIWWLLAQVQIGAWGQSEGLTAIGIGTNGGNMIGAGTGTGGYMTGKVGNGNAGLGGGALIEAFA</sequence>
<accession>A0A448X9P2</accession>
<proteinExistence type="predicted"/>
<organism evidence="1 2">
    <name type="scientific">Protopolystoma xenopodis</name>
    <dbReference type="NCBI Taxonomy" id="117903"/>
    <lineage>
        <taxon>Eukaryota</taxon>
        <taxon>Metazoa</taxon>
        <taxon>Spiralia</taxon>
        <taxon>Lophotrochozoa</taxon>
        <taxon>Platyhelminthes</taxon>
        <taxon>Monogenea</taxon>
        <taxon>Polyopisthocotylea</taxon>
        <taxon>Polystomatidea</taxon>
        <taxon>Polystomatidae</taxon>
        <taxon>Protopolystoma</taxon>
    </lineage>
</organism>
<protein>
    <submittedName>
        <fullName evidence="1">Uncharacterized protein</fullName>
    </submittedName>
</protein>
<keyword evidence="2" id="KW-1185">Reference proteome</keyword>
<name>A0A448X9P2_9PLAT</name>